<dbReference type="InterPro" id="IPR007110">
    <property type="entry name" value="Ig-like_dom"/>
</dbReference>
<sequence length="451" mass="50173">MYFVRPRRRRWSFHLWFALSVLLCSTEATVASKTAPYVARHRRTVVASKIQDKANAAGLIRMNNMVTEEDGIENFRLKQLQTPDEIGPSINHTLTPASVTGQLGSTVYLHCVVHNRAQKTVTWLRRSDYHILTVGSLTYTSDERFSSSARTLQGKDTFTFPLAANRGSDSIVAATTTEHSAWHSPDRGTSSPDRTEDWMLQIRGVTIADAGEYECQINTQHPLISTHINLIVLAPHAQIVEAPELYVNSGSTIALTCVIHDCPQPLTHIFWYHQDKVRFRKRSAPLSWHQTWLEVWFLGIAINGSGHKYLACLFIWLLQSIPAGIRVLLLILALHPSMSMFYKASSRAELGARSSTAAKNAHLRPASKKSISSISGFSPVSKSAPGSSLDNPENHHTSAMQQGTRLTTTSILQFHMQSPGCTRQLQDTGCAATLLCLNGYHQRQCVNSDFV</sequence>
<feature type="chain" id="PRO_5036207255" description="Ig-like domain-containing protein" evidence="2">
    <location>
        <begin position="29"/>
        <end position="451"/>
    </location>
</feature>
<proteinExistence type="predicted"/>
<name>A0A7M7K1L9_VARDE</name>
<organism evidence="4 5">
    <name type="scientific">Varroa destructor</name>
    <name type="common">Honeybee mite</name>
    <dbReference type="NCBI Taxonomy" id="109461"/>
    <lineage>
        <taxon>Eukaryota</taxon>
        <taxon>Metazoa</taxon>
        <taxon>Ecdysozoa</taxon>
        <taxon>Arthropoda</taxon>
        <taxon>Chelicerata</taxon>
        <taxon>Arachnida</taxon>
        <taxon>Acari</taxon>
        <taxon>Parasitiformes</taxon>
        <taxon>Mesostigmata</taxon>
        <taxon>Gamasina</taxon>
        <taxon>Dermanyssoidea</taxon>
        <taxon>Varroidae</taxon>
        <taxon>Varroa</taxon>
    </lineage>
</organism>
<feature type="compositionally biased region" description="Polar residues" evidence="1">
    <location>
        <begin position="384"/>
        <end position="401"/>
    </location>
</feature>
<dbReference type="InterPro" id="IPR037448">
    <property type="entry name" value="Zig-8"/>
</dbReference>
<dbReference type="InterPro" id="IPR013106">
    <property type="entry name" value="Ig_V-set"/>
</dbReference>
<dbReference type="Gene3D" id="2.60.40.10">
    <property type="entry name" value="Immunoglobulins"/>
    <property type="match status" value="1"/>
</dbReference>
<evidence type="ECO:0000313" key="4">
    <source>
        <dbReference type="EnsemblMetazoa" id="XP_022659537"/>
    </source>
</evidence>
<evidence type="ECO:0000256" key="2">
    <source>
        <dbReference type="SAM" id="SignalP"/>
    </source>
</evidence>
<feature type="domain" description="Ig-like" evidence="3">
    <location>
        <begin position="88"/>
        <end position="225"/>
    </location>
</feature>
<keyword evidence="5" id="KW-1185">Reference proteome</keyword>
<dbReference type="GeneID" id="111249659"/>
<dbReference type="SMART" id="SM00406">
    <property type="entry name" value="IGv"/>
    <property type="match status" value="1"/>
</dbReference>
<feature type="region of interest" description="Disordered" evidence="1">
    <location>
        <begin position="359"/>
        <end position="401"/>
    </location>
</feature>
<dbReference type="SUPFAM" id="SSF48726">
    <property type="entry name" value="Immunoglobulin"/>
    <property type="match status" value="2"/>
</dbReference>
<evidence type="ECO:0000313" key="5">
    <source>
        <dbReference type="Proteomes" id="UP000594260"/>
    </source>
</evidence>
<dbReference type="EnsemblMetazoa" id="XM_022803802">
    <property type="protein sequence ID" value="XP_022659537"/>
    <property type="gene ID" value="LOC111249659"/>
</dbReference>
<dbReference type="RefSeq" id="XP_022659536.1">
    <property type="nucleotide sequence ID" value="XM_022803801.1"/>
</dbReference>
<dbReference type="SMART" id="SM00408">
    <property type="entry name" value="IGc2"/>
    <property type="match status" value="1"/>
</dbReference>
<dbReference type="InterPro" id="IPR003599">
    <property type="entry name" value="Ig_sub"/>
</dbReference>
<feature type="signal peptide" evidence="2">
    <location>
        <begin position="1"/>
        <end position="28"/>
    </location>
</feature>
<dbReference type="InterPro" id="IPR013783">
    <property type="entry name" value="Ig-like_fold"/>
</dbReference>
<dbReference type="EnsemblMetazoa" id="XM_022803801">
    <property type="protein sequence ID" value="XP_022659536"/>
    <property type="gene ID" value="LOC111249659"/>
</dbReference>
<dbReference type="PROSITE" id="PS50835">
    <property type="entry name" value="IG_LIKE"/>
    <property type="match status" value="2"/>
</dbReference>
<dbReference type="InterPro" id="IPR003598">
    <property type="entry name" value="Ig_sub2"/>
</dbReference>
<dbReference type="PANTHER" id="PTHR23279">
    <property type="entry name" value="DEFECTIVE PROBOSCIS EXTENSION RESPONSE DPR -RELATED"/>
    <property type="match status" value="1"/>
</dbReference>
<protein>
    <recommendedName>
        <fullName evidence="3">Ig-like domain-containing protein</fullName>
    </recommendedName>
</protein>
<accession>A0A7M7K1L9</accession>
<dbReference type="Proteomes" id="UP000594260">
    <property type="component" value="Unplaced"/>
</dbReference>
<dbReference type="KEGG" id="vde:111249659"/>
<dbReference type="InterPro" id="IPR036179">
    <property type="entry name" value="Ig-like_dom_sf"/>
</dbReference>
<dbReference type="InParanoid" id="A0A7M7K1L9"/>
<dbReference type="GO" id="GO:0050808">
    <property type="term" value="P:synapse organization"/>
    <property type="evidence" value="ECO:0007669"/>
    <property type="project" value="TreeGrafter"/>
</dbReference>
<dbReference type="GO" id="GO:0032589">
    <property type="term" value="C:neuron projection membrane"/>
    <property type="evidence" value="ECO:0007669"/>
    <property type="project" value="TreeGrafter"/>
</dbReference>
<feature type="compositionally biased region" description="Low complexity" evidence="1">
    <location>
        <begin position="368"/>
        <end position="383"/>
    </location>
</feature>
<dbReference type="SMART" id="SM00409">
    <property type="entry name" value="IG"/>
    <property type="match status" value="2"/>
</dbReference>
<feature type="domain" description="Ig-like" evidence="3">
    <location>
        <begin position="235"/>
        <end position="285"/>
    </location>
</feature>
<keyword evidence="2" id="KW-0732">Signal</keyword>
<dbReference type="RefSeq" id="XP_022659537.1">
    <property type="nucleotide sequence ID" value="XM_022803802.1"/>
</dbReference>
<reference evidence="4" key="1">
    <citation type="submission" date="2021-01" db="UniProtKB">
        <authorList>
            <consortium name="EnsemblMetazoa"/>
        </authorList>
    </citation>
    <scope>IDENTIFICATION</scope>
</reference>
<evidence type="ECO:0000259" key="3">
    <source>
        <dbReference type="PROSITE" id="PS50835"/>
    </source>
</evidence>
<dbReference type="OrthoDB" id="5359219at2759"/>
<evidence type="ECO:0000256" key="1">
    <source>
        <dbReference type="SAM" id="MobiDB-lite"/>
    </source>
</evidence>
<dbReference type="AlphaFoldDB" id="A0A7M7K1L9"/>
<dbReference type="PANTHER" id="PTHR23279:SF46">
    <property type="entry name" value="DEFECTIVE PROBOSCIS EXTENSION RESPONSE 10, ISOFORM A-RELATED"/>
    <property type="match status" value="1"/>
</dbReference>